<dbReference type="RefSeq" id="WP_187057167.1">
    <property type="nucleotide sequence ID" value="NZ_CP060412.1"/>
</dbReference>
<reference evidence="1 2" key="1">
    <citation type="submission" date="2020-08" db="EMBL/GenBank/DDBJ databases">
        <title>Dyella sp. G9 isolated from forest soil.</title>
        <authorList>
            <person name="Fu J."/>
            <person name="Qiu L."/>
        </authorList>
    </citation>
    <scope>NUCLEOTIDE SEQUENCE [LARGE SCALE GENOMIC DNA]</scope>
    <source>
        <strain evidence="1 2">G9</strain>
    </source>
</reference>
<gene>
    <name evidence="1" type="ORF">H8F01_00565</name>
</gene>
<dbReference type="AlphaFoldDB" id="A0A7G8Q4K0"/>
<accession>A0A7G8Q4K0</accession>
<organism evidence="1 2">
    <name type="scientific">Dyella telluris</name>
    <dbReference type="NCBI Taxonomy" id="2763498"/>
    <lineage>
        <taxon>Bacteria</taxon>
        <taxon>Pseudomonadati</taxon>
        <taxon>Pseudomonadota</taxon>
        <taxon>Gammaproteobacteria</taxon>
        <taxon>Lysobacterales</taxon>
        <taxon>Rhodanobacteraceae</taxon>
        <taxon>Dyella</taxon>
    </lineage>
</organism>
<dbReference type="Proteomes" id="UP000515873">
    <property type="component" value="Chromosome"/>
</dbReference>
<proteinExistence type="predicted"/>
<protein>
    <submittedName>
        <fullName evidence="1">Uncharacterized protein</fullName>
    </submittedName>
</protein>
<dbReference type="EMBL" id="CP060412">
    <property type="protein sequence ID" value="QNK01708.1"/>
    <property type="molecule type" value="Genomic_DNA"/>
</dbReference>
<keyword evidence="2" id="KW-1185">Reference proteome</keyword>
<evidence type="ECO:0000313" key="2">
    <source>
        <dbReference type="Proteomes" id="UP000515873"/>
    </source>
</evidence>
<evidence type="ECO:0000313" key="1">
    <source>
        <dbReference type="EMBL" id="QNK01708.1"/>
    </source>
</evidence>
<name>A0A7G8Q4K0_9GAMM</name>
<dbReference type="KEGG" id="dtl:H8F01_00565"/>
<sequence>MMLHLGQDEWALIEKLLAAKGFALEGVTIDSNVYRHLELGLAIRFKIDFPLMKFDHRDVANGNTMSLIERDPEKHDDIRVVLARVYQLGRQTMPAFLRAPKARPDDVTIQFGEAKWLNLEKYIRGRGFDTVYTSPGGGLMVYRHYHTGQDIAFCTVVEAPVIKFETRQIHNKKLMKQVESNPTGYGDARAVLQRVYSMGGKAWPGYLNEPEVVEVIVNPLQGLW</sequence>